<dbReference type="Pfam" id="PF13360">
    <property type="entry name" value="PQQ_2"/>
    <property type="match status" value="1"/>
</dbReference>
<dbReference type="InterPro" id="IPR018391">
    <property type="entry name" value="PQQ_b-propeller_rpt"/>
</dbReference>
<protein>
    <submittedName>
        <fullName evidence="2">Unannotated protein</fullName>
    </submittedName>
</protein>
<dbReference type="InterPro" id="IPR011047">
    <property type="entry name" value="Quinoprotein_ADH-like_sf"/>
</dbReference>
<organism evidence="2">
    <name type="scientific">freshwater metagenome</name>
    <dbReference type="NCBI Taxonomy" id="449393"/>
    <lineage>
        <taxon>unclassified sequences</taxon>
        <taxon>metagenomes</taxon>
        <taxon>ecological metagenomes</taxon>
    </lineage>
</organism>
<feature type="domain" description="Pyrrolo-quinoline quinone repeat" evidence="1">
    <location>
        <begin position="203"/>
        <end position="422"/>
    </location>
</feature>
<dbReference type="PANTHER" id="PTHR34512">
    <property type="entry name" value="CELL SURFACE PROTEIN"/>
    <property type="match status" value="1"/>
</dbReference>
<accession>A0A6J5ZWS3</accession>
<dbReference type="InterPro" id="IPR015943">
    <property type="entry name" value="WD40/YVTN_repeat-like_dom_sf"/>
</dbReference>
<dbReference type="PANTHER" id="PTHR34512:SF30">
    <property type="entry name" value="OUTER MEMBRANE PROTEIN ASSEMBLY FACTOR BAMB"/>
    <property type="match status" value="1"/>
</dbReference>
<evidence type="ECO:0000313" key="2">
    <source>
        <dbReference type="EMBL" id="CAB4346831.1"/>
    </source>
</evidence>
<dbReference type="Gene3D" id="2.130.10.10">
    <property type="entry name" value="YVTN repeat-like/Quinoprotein amine dehydrogenase"/>
    <property type="match status" value="1"/>
</dbReference>
<dbReference type="InterPro" id="IPR002372">
    <property type="entry name" value="PQQ_rpt_dom"/>
</dbReference>
<evidence type="ECO:0000259" key="1">
    <source>
        <dbReference type="Pfam" id="PF13360"/>
    </source>
</evidence>
<name>A0A6J5ZWS3_9ZZZZ</name>
<dbReference type="SUPFAM" id="SSF50998">
    <property type="entry name" value="Quinoprotein alcohol dehydrogenase-like"/>
    <property type="match status" value="2"/>
</dbReference>
<dbReference type="SMART" id="SM00564">
    <property type="entry name" value="PQQ"/>
    <property type="match status" value="7"/>
</dbReference>
<dbReference type="AlphaFoldDB" id="A0A6J5ZWS3"/>
<gene>
    <name evidence="2" type="ORF">UFOPK3522_01490</name>
</gene>
<dbReference type="Gene3D" id="2.40.128.630">
    <property type="match status" value="1"/>
</dbReference>
<proteinExistence type="predicted"/>
<sequence>MFPRSRKGRVLVGLLAGAILVTAALAAFLINARDPGDVSNPDVAFTTEPTVKPQPKPGNENFNWPFYGYDAGRTHNFPLAKPLRPTHKVRWSIGSNVLLEFNPVAGGKSLFLLKNNASFYAITRSTGEVYWKKMLGNLAASSPAYVDGVAYCTILVAEKGGSTGRVVAVDPAKGKILWSKDLASRTESSPLVRNGVVYFGSENGTVYALKAKTGKKIWTYQAGGAVKGGVAYANGKLFFGDYGGHVHGIDAKTGKSIWTAGGGGALGLGDGQFYGTAAVAFGRVYIGNTNSSVYSFSTSNGELAWRQGTGGYVYSSAAVANVPKLGPTVFIGSYDRRIYALNAKTGQVRWSKNAGGRISGGIQIIGDLVFYSTLEKKTAALAMGSGRTIWSVPRGQFNPAITDGKLLFVNSITTMYAYETKTDGKLNSKPLK</sequence>
<reference evidence="2" key="1">
    <citation type="submission" date="2020-05" db="EMBL/GenBank/DDBJ databases">
        <authorList>
            <person name="Chiriac C."/>
            <person name="Salcher M."/>
            <person name="Ghai R."/>
            <person name="Kavagutti S V."/>
        </authorList>
    </citation>
    <scope>NUCLEOTIDE SEQUENCE</scope>
</reference>
<dbReference type="EMBL" id="CAESAO010000171">
    <property type="protein sequence ID" value="CAB4346831.1"/>
    <property type="molecule type" value="Genomic_DNA"/>
</dbReference>
<dbReference type="Gene3D" id="2.140.10.10">
    <property type="entry name" value="Quinoprotein alcohol dehydrogenase-like superfamily"/>
    <property type="match status" value="1"/>
</dbReference>